<feature type="domain" description="DUF4350" evidence="2">
    <location>
        <begin position="45"/>
        <end position="235"/>
    </location>
</feature>
<name>A0A084TNX6_9FLAO</name>
<keyword evidence="4" id="KW-1185">Reference proteome</keyword>
<proteinExistence type="predicted"/>
<dbReference type="STRING" id="1197477.IA57_01915"/>
<dbReference type="EMBL" id="JPFK01000002">
    <property type="protein sequence ID" value="KFB02412.1"/>
    <property type="molecule type" value="Genomic_DNA"/>
</dbReference>
<dbReference type="AlphaFoldDB" id="A0A084TNX6"/>
<evidence type="ECO:0000259" key="2">
    <source>
        <dbReference type="Pfam" id="PF14258"/>
    </source>
</evidence>
<feature type="transmembrane region" description="Helical" evidence="1">
    <location>
        <begin position="7"/>
        <end position="27"/>
    </location>
</feature>
<protein>
    <recommendedName>
        <fullName evidence="2">DUF4350 domain-containing protein</fullName>
    </recommendedName>
</protein>
<dbReference type="eggNOG" id="ENOG502Z8TX">
    <property type="taxonomic scope" value="Bacteria"/>
</dbReference>
<dbReference type="InterPro" id="IPR025646">
    <property type="entry name" value="DUF4350"/>
</dbReference>
<gene>
    <name evidence="3" type="ORF">IA57_01915</name>
</gene>
<organism evidence="3 4">
    <name type="scientific">Mangrovimonas yunxiaonensis</name>
    <dbReference type="NCBI Taxonomy" id="1197477"/>
    <lineage>
        <taxon>Bacteria</taxon>
        <taxon>Pseudomonadati</taxon>
        <taxon>Bacteroidota</taxon>
        <taxon>Flavobacteriia</taxon>
        <taxon>Flavobacteriales</taxon>
        <taxon>Flavobacteriaceae</taxon>
        <taxon>Mangrovimonas</taxon>
    </lineage>
</organism>
<keyword evidence="1" id="KW-0472">Membrane</keyword>
<evidence type="ECO:0000256" key="1">
    <source>
        <dbReference type="SAM" id="Phobius"/>
    </source>
</evidence>
<feature type="transmembrane region" description="Helical" evidence="1">
    <location>
        <begin position="272"/>
        <end position="287"/>
    </location>
</feature>
<keyword evidence="1" id="KW-1133">Transmembrane helix</keyword>
<reference evidence="3 4" key="1">
    <citation type="journal article" date="2014" name="Genome Announc.">
        <title>Draft Genome Sequence of the Algicidal Bacterium Mangrovimonas yunxiaonensis Strain LY01.</title>
        <authorList>
            <person name="Li Y."/>
            <person name="Zhu H."/>
            <person name="Li C."/>
            <person name="Zhang H."/>
            <person name="Chen Z."/>
            <person name="Zheng W."/>
            <person name="Xu H."/>
            <person name="Zheng T."/>
        </authorList>
    </citation>
    <scope>NUCLEOTIDE SEQUENCE [LARGE SCALE GENOMIC DNA]</scope>
    <source>
        <strain evidence="3 4">LY01</strain>
    </source>
</reference>
<evidence type="ECO:0000313" key="3">
    <source>
        <dbReference type="EMBL" id="KFB02412.1"/>
    </source>
</evidence>
<sequence>MTLTKRIKTYLILTVIILLSIIAYEYVKPKEINWYPSYAKHHKMPFGTYVFNEQIQKFAPDVKNTFTPPYKYLEQNPDMTGTYVFINDALEFDSTETEKLLEWASKGNTLFIAAENFSRTLLDTLNLETAVVSNINNLKNVYSLQIKNKHLSQNLVHFNKASHMTAFKTIDTLNTSVIGVVDNKTNTVSTLKEAHINIIKYPFGKGQIILSAFPQAFTNYFILKEQNSRYTASLISYLNKNKTIFLDNHYKTGKTFYTSPLYVFLNNKPLKWAYYTMLIGVLIYVLFEGKRKQRAIPVIPPLKNQTIAFTQTVANMYLNKGDHKLLANQKIKHFMDYIRLQFNLPTTTIDHTFLKHLASRSNNTLEDTLALFKAIETLQDKQHITQTELETISKRIDSFKHKNTWKTTT</sequence>
<evidence type="ECO:0000313" key="4">
    <source>
        <dbReference type="Proteomes" id="UP000028521"/>
    </source>
</evidence>
<comment type="caution">
    <text evidence="3">The sequence shown here is derived from an EMBL/GenBank/DDBJ whole genome shotgun (WGS) entry which is preliminary data.</text>
</comment>
<dbReference type="Pfam" id="PF14258">
    <property type="entry name" value="DUF4350"/>
    <property type="match status" value="1"/>
</dbReference>
<keyword evidence="1" id="KW-0812">Transmembrane</keyword>
<reference evidence="4" key="2">
    <citation type="submission" date="2014-07" db="EMBL/GenBank/DDBJ databases">
        <title>Genome sequence of Mangrovimonas yunxiaonensis.</title>
        <authorList>
            <person name="Li Y."/>
            <person name="Zheng T."/>
        </authorList>
    </citation>
    <scope>NUCLEOTIDE SEQUENCE [LARGE SCALE GENOMIC DNA]</scope>
    <source>
        <strain evidence="4">LY01</strain>
    </source>
</reference>
<dbReference type="Proteomes" id="UP000028521">
    <property type="component" value="Unassembled WGS sequence"/>
</dbReference>
<accession>A0A084TNX6</accession>